<keyword evidence="1" id="KW-0732">Signal</keyword>
<dbReference type="RefSeq" id="WP_212191634.1">
    <property type="nucleotide sequence ID" value="NZ_JAGTAR010000020.1"/>
</dbReference>
<dbReference type="EMBL" id="JAGTAR010000020">
    <property type="protein sequence ID" value="MBR8536606.1"/>
    <property type="molecule type" value="Genomic_DNA"/>
</dbReference>
<sequence>MTKITGLLTAFLFGLNVLFAQVADKPVFPSLFDNGEVLKVSLYFDITSHIRKKSEEYCDSKVVIYYSAADSAVINVRCRARGNYRKDNCFFPPVMLNFKPDTLFTEDGYLTKLKLVTHCSGSKVYEEYMLKEYLIYKLWALLSPYALRTRLCDIQYFDFGERGKNYQAKGFFLEPVYMMSERTNTIEIDGEYFKDHEINAMDADRVAFFNYMIGNTDWRIKSGHNVLFIKRFGHRREEVTAIPYDFDHAGFVNASYAKPAEWSSADDVTERDYTGRCRDYDDNYYALIGEFLAIEEQVYETILNFEHLDMRDRKQLYKYISNFYKQLKKPEAFIRSIHNSCMNRY</sequence>
<gene>
    <name evidence="2" type="ORF">KDU71_13610</name>
</gene>
<evidence type="ECO:0008006" key="4">
    <source>
        <dbReference type="Google" id="ProtNLM"/>
    </source>
</evidence>
<evidence type="ECO:0000313" key="3">
    <source>
        <dbReference type="Proteomes" id="UP000679220"/>
    </source>
</evidence>
<organism evidence="2 3">
    <name type="scientific">Carboxylicivirga sediminis</name>
    <dbReference type="NCBI Taxonomy" id="2006564"/>
    <lineage>
        <taxon>Bacteria</taxon>
        <taxon>Pseudomonadati</taxon>
        <taxon>Bacteroidota</taxon>
        <taxon>Bacteroidia</taxon>
        <taxon>Marinilabiliales</taxon>
        <taxon>Marinilabiliaceae</taxon>
        <taxon>Carboxylicivirga</taxon>
    </lineage>
</organism>
<dbReference type="Proteomes" id="UP000679220">
    <property type="component" value="Unassembled WGS sequence"/>
</dbReference>
<name>A0A941F4E7_9BACT</name>
<evidence type="ECO:0000313" key="2">
    <source>
        <dbReference type="EMBL" id="MBR8536606.1"/>
    </source>
</evidence>
<proteinExistence type="predicted"/>
<keyword evidence="3" id="KW-1185">Reference proteome</keyword>
<protein>
    <recommendedName>
        <fullName evidence="4">YARHG domain-containing protein</fullName>
    </recommendedName>
</protein>
<feature type="chain" id="PRO_5036807656" description="YARHG domain-containing protein" evidence="1">
    <location>
        <begin position="23"/>
        <end position="345"/>
    </location>
</feature>
<comment type="caution">
    <text evidence="2">The sequence shown here is derived from an EMBL/GenBank/DDBJ whole genome shotgun (WGS) entry which is preliminary data.</text>
</comment>
<reference evidence="2" key="1">
    <citation type="journal article" date="2018" name="Int. J. Syst. Evol. Microbiol.">
        <title>Carboxylicivirga sediminis sp. nov., isolated from coastal sediment.</title>
        <authorList>
            <person name="Wang F.Q."/>
            <person name="Ren L.H."/>
            <person name="Zou R.J."/>
            <person name="Sun Y.Z."/>
            <person name="Liu X.J."/>
            <person name="Jiang F."/>
            <person name="Liu L.J."/>
        </authorList>
    </citation>
    <scope>NUCLEOTIDE SEQUENCE</scope>
    <source>
        <strain evidence="2">JR1</strain>
    </source>
</reference>
<feature type="signal peptide" evidence="1">
    <location>
        <begin position="1"/>
        <end position="22"/>
    </location>
</feature>
<accession>A0A941F4E7</accession>
<dbReference type="AlphaFoldDB" id="A0A941F4E7"/>
<reference evidence="2" key="2">
    <citation type="submission" date="2021-04" db="EMBL/GenBank/DDBJ databases">
        <authorList>
            <person name="Zhang T."/>
            <person name="Zhang Y."/>
            <person name="Lu D."/>
            <person name="Zuo D."/>
            <person name="Du Z."/>
        </authorList>
    </citation>
    <scope>NUCLEOTIDE SEQUENCE</scope>
    <source>
        <strain evidence="2">JR1</strain>
    </source>
</reference>
<evidence type="ECO:0000256" key="1">
    <source>
        <dbReference type="SAM" id="SignalP"/>
    </source>
</evidence>